<reference evidence="2" key="1">
    <citation type="submission" date="2018-07" db="EMBL/GenBank/DDBJ databases">
        <authorList>
            <person name="Byford A.D."/>
            <person name="Nguyen L.Q."/>
            <person name="Alvarez I.A."/>
            <person name="Bhandari M."/>
            <person name="Desselle J.R."/>
            <person name="Duong Q.-N.N."/>
            <person name="Dupree A.F."/>
            <person name="Feroben K.E."/>
            <person name="Garrison M.E."/>
            <person name="Higginbotham J.L."/>
            <person name="Hunter C.W."/>
            <person name="Knight B.A."/>
            <person name="Lee J.A."/>
            <person name="Lewis I.C."/>
            <person name="Long E.L."/>
            <person name="Rimal A."/>
            <person name="Sinnasone S."/>
            <person name="Tandukar J."/>
            <person name="Willis C.E."/>
            <person name="Nguyen A.V."/>
            <person name="Hancock A.M."/>
            <person name="Dicus A.P."/>
            <person name="Gallien G.E."/>
            <person name="Weidemeier A.M.D."/>
            <person name="Gissendanner C.R."/>
            <person name="Findley A.M."/>
            <person name="Bollivar D.W."/>
            <person name="Garlena R.A."/>
            <person name="Russell D.A."/>
            <person name="Pope W.H."/>
            <person name="Jacobs-Sera D."/>
            <person name="Hatfull G.F."/>
        </authorList>
    </citation>
    <scope>NUCLEOTIDE SEQUENCE [LARGE SCALE GENOMIC DNA]</scope>
</reference>
<proteinExistence type="predicted"/>
<accession>A0A385D0N9</accession>
<evidence type="ECO:0000313" key="2">
    <source>
        <dbReference type="Proteomes" id="UP000264051"/>
    </source>
</evidence>
<dbReference type="RefSeq" id="YP_010050866.1">
    <property type="nucleotide sequence ID" value="NC_054434.1"/>
</dbReference>
<dbReference type="Proteomes" id="UP000264051">
    <property type="component" value="Segment"/>
</dbReference>
<gene>
    <name evidence="1" type="primary">77</name>
    <name evidence="1" type="ORF">SEA_CATFISH_77</name>
</gene>
<name>A0A385D0N9_9CAUD</name>
<organism evidence="1 2">
    <name type="scientific">Gordonia phage Catfish</name>
    <dbReference type="NCBI Taxonomy" id="2301538"/>
    <lineage>
        <taxon>Viruses</taxon>
        <taxon>Duplodnaviria</taxon>
        <taxon>Heunggongvirae</taxon>
        <taxon>Uroviricota</taxon>
        <taxon>Caudoviricetes</taxon>
        <taxon>Ruthgordonvirinae</taxon>
        <taxon>Catfishvirus</taxon>
        <taxon>Catfishvirus catfish</taxon>
    </lineage>
</organism>
<dbReference type="GeneID" id="63911603"/>
<evidence type="ECO:0000313" key="1">
    <source>
        <dbReference type="EMBL" id="AXQ51913.1"/>
    </source>
</evidence>
<dbReference type="EMBL" id="MH697580">
    <property type="protein sequence ID" value="AXQ51913.1"/>
    <property type="molecule type" value="Genomic_DNA"/>
</dbReference>
<sequence>MSLYYNDPTVPVPLSRYGPMVLDSLRHMTHVKTCEVTSHGDDTVTVTLEGTLHGDAVTVEIRQERARPDEFIPWGRKPVAL</sequence>
<protein>
    <submittedName>
        <fullName evidence="1">Uncharacterized protein</fullName>
    </submittedName>
</protein>
<keyword evidence="2" id="KW-1185">Reference proteome</keyword>
<dbReference type="KEGG" id="vg:63911603"/>